<comment type="caution">
    <text evidence="1">The sequence shown here is derived from an EMBL/GenBank/DDBJ whole genome shotgun (WGS) entry which is preliminary data.</text>
</comment>
<sequence>MGAYKIHQIPLLGQPMSIGLELVDVPIIATEVLPVRKVGGNEDQPNIAYLGGHSMSDTSFRSISNESRLQEIQVEEGEVMAHAVVPRKVQSYLPERAAHLGSRMLALRIGATPDGFNRVHSNSLVSPNLNPSSHDVNRAEAIATREVREKLGVTFDILDDQVVKRFQEIVEKEACS</sequence>
<accession>A0ABR2ANA9</accession>
<protein>
    <submittedName>
        <fullName evidence="1">Uncharacterized protein</fullName>
    </submittedName>
</protein>
<dbReference type="Proteomes" id="UP001472677">
    <property type="component" value="Unassembled WGS sequence"/>
</dbReference>
<organism evidence="1 2">
    <name type="scientific">Hibiscus sabdariffa</name>
    <name type="common">roselle</name>
    <dbReference type="NCBI Taxonomy" id="183260"/>
    <lineage>
        <taxon>Eukaryota</taxon>
        <taxon>Viridiplantae</taxon>
        <taxon>Streptophyta</taxon>
        <taxon>Embryophyta</taxon>
        <taxon>Tracheophyta</taxon>
        <taxon>Spermatophyta</taxon>
        <taxon>Magnoliopsida</taxon>
        <taxon>eudicotyledons</taxon>
        <taxon>Gunneridae</taxon>
        <taxon>Pentapetalae</taxon>
        <taxon>rosids</taxon>
        <taxon>malvids</taxon>
        <taxon>Malvales</taxon>
        <taxon>Malvaceae</taxon>
        <taxon>Malvoideae</taxon>
        <taxon>Hibiscus</taxon>
    </lineage>
</organism>
<keyword evidence="2" id="KW-1185">Reference proteome</keyword>
<proteinExistence type="predicted"/>
<evidence type="ECO:0000313" key="2">
    <source>
        <dbReference type="Proteomes" id="UP001472677"/>
    </source>
</evidence>
<evidence type="ECO:0000313" key="1">
    <source>
        <dbReference type="EMBL" id="KAK8495300.1"/>
    </source>
</evidence>
<name>A0ABR2ANA9_9ROSI</name>
<dbReference type="EMBL" id="JBBPBM010000449">
    <property type="protein sequence ID" value="KAK8495300.1"/>
    <property type="molecule type" value="Genomic_DNA"/>
</dbReference>
<gene>
    <name evidence="1" type="ORF">V6N12_020160</name>
</gene>
<reference evidence="1 2" key="1">
    <citation type="journal article" date="2024" name="G3 (Bethesda)">
        <title>Genome assembly of Hibiscus sabdariffa L. provides insights into metabolisms of medicinal natural products.</title>
        <authorList>
            <person name="Kim T."/>
        </authorList>
    </citation>
    <scope>NUCLEOTIDE SEQUENCE [LARGE SCALE GENOMIC DNA]</scope>
    <source>
        <strain evidence="1">TK-2024</strain>
        <tissue evidence="1">Old leaves</tissue>
    </source>
</reference>